<sequence>MYNPQDTDMSLELSEKVDAAISEGIWQAQMKQMHGRKLVRRRIGGLAAACLLFAACLFTIRVSPVFAAMVRDIPGFERFVDLISHNMDKGIQLAVDHDFVQPVQVSDEHDGVKLTVQGIIADDARMVMFYEIELPDQVKGTTVQLDQPSLLDASGQPLLASIGFNYPDEAKQDDFSSGIQRGTADFHLAKDAVFPDEVTFQVNLIRPEPSLSSERAKSLQAGTDDSFELDLARDEGTKYELRIPIDQAKFAGLRQEYDINQTIQVEGQAVSFTKAVVSPLHVSLYMDYGADNTKQIFGAGDIWLVDDEGRIWNNTSASVTKDHPVYNFESPYFIKPSSLHVEGTWFRALDKDQMTVKVNTETKQVLEAPDDKIALHDVTSTNEYTKLDFAISGLDAEDHMMYSLFENGFVDAGGQNYNEAALKGETVSGYSSSSQPDVQHDLFYIENKAYQQPLTFTIYSYPGYIRQPYDIRIK</sequence>
<protein>
    <submittedName>
        <fullName evidence="4">DUF4179 domain-containing protein</fullName>
    </submittedName>
</protein>
<evidence type="ECO:0000259" key="2">
    <source>
        <dbReference type="Pfam" id="PF13786"/>
    </source>
</evidence>
<keyword evidence="1" id="KW-1133">Transmembrane helix</keyword>
<accession>A0ABY3SM47</accession>
<dbReference type="Proteomes" id="UP001649230">
    <property type="component" value="Chromosome"/>
</dbReference>
<evidence type="ECO:0000313" key="4">
    <source>
        <dbReference type="EMBL" id="UJF34195.1"/>
    </source>
</evidence>
<dbReference type="InterPro" id="IPR025436">
    <property type="entry name" value="DUF4179"/>
</dbReference>
<dbReference type="EMBL" id="CP090978">
    <property type="protein sequence ID" value="UJF34195.1"/>
    <property type="molecule type" value="Genomic_DNA"/>
</dbReference>
<keyword evidence="1" id="KW-0472">Membrane</keyword>
<feature type="transmembrane region" description="Helical" evidence="1">
    <location>
        <begin position="43"/>
        <end position="62"/>
    </location>
</feature>
<dbReference type="Pfam" id="PF13786">
    <property type="entry name" value="DUF4179"/>
    <property type="match status" value="1"/>
</dbReference>
<dbReference type="RefSeq" id="WP_235120636.1">
    <property type="nucleotide sequence ID" value="NZ_CP090978.1"/>
</dbReference>
<name>A0ABY3SM47_9BACL</name>
<dbReference type="Pfam" id="PF18705">
    <property type="entry name" value="DUF5643"/>
    <property type="match status" value="1"/>
</dbReference>
<proteinExistence type="predicted"/>
<keyword evidence="5" id="KW-1185">Reference proteome</keyword>
<dbReference type="InterPro" id="IPR040680">
    <property type="entry name" value="DUF5643"/>
</dbReference>
<feature type="domain" description="DUF4179" evidence="2">
    <location>
        <begin position="41"/>
        <end position="133"/>
    </location>
</feature>
<evidence type="ECO:0000313" key="5">
    <source>
        <dbReference type="Proteomes" id="UP001649230"/>
    </source>
</evidence>
<feature type="domain" description="DUF5643" evidence="3">
    <location>
        <begin position="255"/>
        <end position="357"/>
    </location>
</feature>
<keyword evidence="1" id="KW-0812">Transmembrane</keyword>
<evidence type="ECO:0000256" key="1">
    <source>
        <dbReference type="SAM" id="Phobius"/>
    </source>
</evidence>
<reference evidence="4 5" key="1">
    <citation type="journal article" date="2024" name="Int. J. Syst. Evol. Microbiol.">
        <title>Paenibacillus hexagrammi sp. nov., a novel bacterium isolated from the gut content of Hexagrammos agrammus.</title>
        <authorList>
            <person name="Jung H.K."/>
            <person name="Kim D.G."/>
            <person name="Zin H."/>
            <person name="Park J."/>
            <person name="Jung H."/>
            <person name="Kim Y.O."/>
            <person name="Kong H.J."/>
            <person name="Kim J.W."/>
            <person name="Kim Y.S."/>
        </authorList>
    </citation>
    <scope>NUCLEOTIDE SEQUENCE [LARGE SCALE GENOMIC DNA]</scope>
    <source>
        <strain evidence="4 5">YPD9-1</strain>
    </source>
</reference>
<evidence type="ECO:0000259" key="3">
    <source>
        <dbReference type="Pfam" id="PF18705"/>
    </source>
</evidence>
<dbReference type="Gene3D" id="2.60.40.1630">
    <property type="entry name" value="bacillus anthracis domain"/>
    <property type="match status" value="1"/>
</dbReference>
<gene>
    <name evidence="4" type="ORF">L0M14_02890</name>
</gene>
<organism evidence="4 5">
    <name type="scientific">Paenibacillus hexagrammi</name>
    <dbReference type="NCBI Taxonomy" id="2908839"/>
    <lineage>
        <taxon>Bacteria</taxon>
        <taxon>Bacillati</taxon>
        <taxon>Bacillota</taxon>
        <taxon>Bacilli</taxon>
        <taxon>Bacillales</taxon>
        <taxon>Paenibacillaceae</taxon>
        <taxon>Paenibacillus</taxon>
    </lineage>
</organism>